<dbReference type="CDD" id="cd06185">
    <property type="entry name" value="PDR_like"/>
    <property type="match status" value="1"/>
</dbReference>
<comment type="caution">
    <text evidence="9">The sequence shown here is derived from an EMBL/GenBank/DDBJ whole genome shotgun (WGS) entry which is preliminary data.</text>
</comment>
<keyword evidence="3" id="KW-0479">Metal-binding</keyword>
<evidence type="ECO:0000259" key="7">
    <source>
        <dbReference type="PROSITE" id="PS51085"/>
    </source>
</evidence>
<dbReference type="OrthoDB" id="370747at2"/>
<accession>A0A370FGJ3</accession>
<keyword evidence="9" id="KW-0808">Transferase</keyword>
<dbReference type="PROSITE" id="PS51085">
    <property type="entry name" value="2FE2S_FER_2"/>
    <property type="match status" value="1"/>
</dbReference>
<keyword evidence="9" id="KW-0489">Methyltransferase</keyword>
<dbReference type="InterPro" id="IPR012675">
    <property type="entry name" value="Beta-grasp_dom_sf"/>
</dbReference>
<dbReference type="SUPFAM" id="SSF54292">
    <property type="entry name" value="2Fe-2S ferredoxin-like"/>
    <property type="match status" value="1"/>
</dbReference>
<proteinExistence type="predicted"/>
<dbReference type="InterPro" id="IPR039261">
    <property type="entry name" value="FNR_nucleotide-bd"/>
</dbReference>
<keyword evidence="6" id="KW-0411">Iron-sulfur</keyword>
<dbReference type="GO" id="GO:0032259">
    <property type="term" value="P:methylation"/>
    <property type="evidence" value="ECO:0007669"/>
    <property type="project" value="UniProtKB-KW"/>
</dbReference>
<evidence type="ECO:0000256" key="3">
    <source>
        <dbReference type="ARBA" id="ARBA00022723"/>
    </source>
</evidence>
<dbReference type="PRINTS" id="PR00409">
    <property type="entry name" value="PHDIOXRDTASE"/>
</dbReference>
<evidence type="ECO:0000256" key="1">
    <source>
        <dbReference type="ARBA" id="ARBA00022630"/>
    </source>
</evidence>
<keyword evidence="1" id="KW-0285">Flavoprotein</keyword>
<name>A0A370FGJ3_9BURK</name>
<dbReference type="PROSITE" id="PS51384">
    <property type="entry name" value="FAD_FR"/>
    <property type="match status" value="1"/>
</dbReference>
<gene>
    <name evidence="9" type="ORF">DFR41_105328</name>
</gene>
<keyword evidence="4" id="KW-0560">Oxidoreductase</keyword>
<evidence type="ECO:0000256" key="5">
    <source>
        <dbReference type="ARBA" id="ARBA00023004"/>
    </source>
</evidence>
<dbReference type="GO" id="GO:0016491">
    <property type="term" value="F:oxidoreductase activity"/>
    <property type="evidence" value="ECO:0007669"/>
    <property type="project" value="UniProtKB-KW"/>
</dbReference>
<dbReference type="GO" id="GO:0051537">
    <property type="term" value="F:2 iron, 2 sulfur cluster binding"/>
    <property type="evidence" value="ECO:0007669"/>
    <property type="project" value="UniProtKB-KW"/>
</dbReference>
<dbReference type="PANTHER" id="PTHR47354:SF1">
    <property type="entry name" value="CARNITINE MONOOXYGENASE REDUCTASE SUBUNIT"/>
    <property type="match status" value="1"/>
</dbReference>
<dbReference type="InterPro" id="IPR001041">
    <property type="entry name" value="2Fe-2S_ferredoxin-type"/>
</dbReference>
<dbReference type="GO" id="GO:0008168">
    <property type="term" value="F:methyltransferase activity"/>
    <property type="evidence" value="ECO:0007669"/>
    <property type="project" value="UniProtKB-KW"/>
</dbReference>
<evidence type="ECO:0000256" key="6">
    <source>
        <dbReference type="ARBA" id="ARBA00023014"/>
    </source>
</evidence>
<dbReference type="AlphaFoldDB" id="A0A370FGJ3"/>
<dbReference type="InterPro" id="IPR017938">
    <property type="entry name" value="Riboflavin_synthase-like_b-brl"/>
</dbReference>
<evidence type="ECO:0000259" key="8">
    <source>
        <dbReference type="PROSITE" id="PS51384"/>
    </source>
</evidence>
<dbReference type="Proteomes" id="UP000255265">
    <property type="component" value="Unassembled WGS sequence"/>
</dbReference>
<dbReference type="CDD" id="cd00207">
    <property type="entry name" value="fer2"/>
    <property type="match status" value="1"/>
</dbReference>
<dbReference type="EMBL" id="QQAV01000005">
    <property type="protein sequence ID" value="RDI24413.1"/>
    <property type="molecule type" value="Genomic_DNA"/>
</dbReference>
<dbReference type="PANTHER" id="PTHR47354">
    <property type="entry name" value="NADH OXIDOREDUCTASE HCR"/>
    <property type="match status" value="1"/>
</dbReference>
<dbReference type="InterPro" id="IPR017927">
    <property type="entry name" value="FAD-bd_FR_type"/>
</dbReference>
<evidence type="ECO:0000256" key="4">
    <source>
        <dbReference type="ARBA" id="ARBA00023002"/>
    </source>
</evidence>
<evidence type="ECO:0000256" key="2">
    <source>
        <dbReference type="ARBA" id="ARBA00022714"/>
    </source>
</evidence>
<dbReference type="InterPro" id="IPR006058">
    <property type="entry name" value="2Fe2S_fd_BS"/>
</dbReference>
<protein>
    <submittedName>
        <fullName evidence="9">Vanillate O-demethylase ferredoxin subunit</fullName>
    </submittedName>
</protein>
<reference evidence="9 10" key="1">
    <citation type="submission" date="2018-07" db="EMBL/GenBank/DDBJ databases">
        <title>Genomic Encyclopedia of Type Strains, Phase IV (KMG-IV): sequencing the most valuable type-strain genomes for metagenomic binning, comparative biology and taxonomic classification.</title>
        <authorList>
            <person name="Goeker M."/>
        </authorList>
    </citation>
    <scope>NUCLEOTIDE SEQUENCE [LARGE SCALE GENOMIC DNA]</scope>
    <source>
        <strain evidence="9 10">DSM 21352</strain>
    </source>
</reference>
<evidence type="ECO:0000313" key="10">
    <source>
        <dbReference type="Proteomes" id="UP000255265"/>
    </source>
</evidence>
<keyword evidence="2" id="KW-0001">2Fe-2S</keyword>
<dbReference type="InterPro" id="IPR036010">
    <property type="entry name" value="2Fe-2S_ferredoxin-like_sf"/>
</dbReference>
<dbReference type="SUPFAM" id="SSF63380">
    <property type="entry name" value="Riboflavin synthase domain-like"/>
    <property type="match status" value="1"/>
</dbReference>
<feature type="domain" description="2Fe-2S ferredoxin-type" evidence="7">
    <location>
        <begin position="251"/>
        <end position="336"/>
    </location>
</feature>
<dbReference type="Pfam" id="PF00111">
    <property type="entry name" value="Fer2"/>
    <property type="match status" value="1"/>
</dbReference>
<dbReference type="Gene3D" id="3.10.20.30">
    <property type="match status" value="1"/>
</dbReference>
<dbReference type="Gene3D" id="2.40.30.10">
    <property type="entry name" value="Translation factors"/>
    <property type="match status" value="1"/>
</dbReference>
<feature type="domain" description="FAD-binding FR-type" evidence="8">
    <location>
        <begin position="18"/>
        <end position="120"/>
    </location>
</feature>
<sequence>MSDHSSLPGPAGDGPAAALTLALRLAARDDEAEGIVSLTLVDPSGAALPPFTPGSHLLVECAPGVVRAYSLCNAPAERHRYLLGVLREPASRGGSAAVHEDWVVGRTVRVSPPRNHFPLVESSGRVLLLGGGIGITPLLAMAERLHAQGRPFALHYCTRTAARTAFAERLRQAPFAASVHLHHDDGPAEAAFDAARLLGARGPHDHVYACGPAGFLAHAMETARQAGWPASQLHQEVFQASVETSPGDQPFEIVVANRDITVQVPVGETALHALARAGIDVMFSCEQGVCGACVTGVIEGEPDHRDQYLTEADRARNDCFTPCCSRSRTPRLVIEI</sequence>
<keyword evidence="5" id="KW-0408">Iron</keyword>
<dbReference type="Gene3D" id="3.40.50.80">
    <property type="entry name" value="Nucleotide-binding domain of ferredoxin-NADP reductase (FNR) module"/>
    <property type="match status" value="1"/>
</dbReference>
<dbReference type="PROSITE" id="PS00197">
    <property type="entry name" value="2FE2S_FER_1"/>
    <property type="match status" value="1"/>
</dbReference>
<evidence type="ECO:0000313" key="9">
    <source>
        <dbReference type="EMBL" id="RDI24413.1"/>
    </source>
</evidence>
<keyword evidence="10" id="KW-1185">Reference proteome</keyword>
<dbReference type="SUPFAM" id="SSF52343">
    <property type="entry name" value="Ferredoxin reductase-like, C-terminal NADP-linked domain"/>
    <property type="match status" value="1"/>
</dbReference>
<dbReference type="GO" id="GO:0046872">
    <property type="term" value="F:metal ion binding"/>
    <property type="evidence" value="ECO:0007669"/>
    <property type="project" value="UniProtKB-KW"/>
</dbReference>
<dbReference type="RefSeq" id="WP_114803354.1">
    <property type="nucleotide sequence ID" value="NZ_QQAV01000005.1"/>
</dbReference>
<organism evidence="9 10">
    <name type="scientific">Pseudacidovorax intermedius</name>
    <dbReference type="NCBI Taxonomy" id="433924"/>
    <lineage>
        <taxon>Bacteria</taxon>
        <taxon>Pseudomonadati</taxon>
        <taxon>Pseudomonadota</taxon>
        <taxon>Betaproteobacteria</taxon>
        <taxon>Burkholderiales</taxon>
        <taxon>Comamonadaceae</taxon>
        <taxon>Pseudacidovorax</taxon>
    </lineage>
</organism>
<dbReference type="InterPro" id="IPR050415">
    <property type="entry name" value="MRET"/>
</dbReference>